<feature type="region of interest" description="Disordered" evidence="1">
    <location>
        <begin position="1"/>
        <end position="34"/>
    </location>
</feature>
<gene>
    <name evidence="2" type="ORF">CASFOL_026029</name>
</gene>
<proteinExistence type="predicted"/>
<reference evidence="3" key="1">
    <citation type="journal article" date="2024" name="IScience">
        <title>Strigolactones Initiate the Formation of Haustorium-like Structures in Castilleja.</title>
        <authorList>
            <person name="Buerger M."/>
            <person name="Peterson D."/>
            <person name="Chory J."/>
        </authorList>
    </citation>
    <scope>NUCLEOTIDE SEQUENCE [LARGE SCALE GENOMIC DNA]</scope>
</reference>
<dbReference type="Proteomes" id="UP001632038">
    <property type="component" value="Unassembled WGS sequence"/>
</dbReference>
<organism evidence="2 3">
    <name type="scientific">Castilleja foliolosa</name>
    <dbReference type="NCBI Taxonomy" id="1961234"/>
    <lineage>
        <taxon>Eukaryota</taxon>
        <taxon>Viridiplantae</taxon>
        <taxon>Streptophyta</taxon>
        <taxon>Embryophyta</taxon>
        <taxon>Tracheophyta</taxon>
        <taxon>Spermatophyta</taxon>
        <taxon>Magnoliopsida</taxon>
        <taxon>eudicotyledons</taxon>
        <taxon>Gunneridae</taxon>
        <taxon>Pentapetalae</taxon>
        <taxon>asterids</taxon>
        <taxon>lamiids</taxon>
        <taxon>Lamiales</taxon>
        <taxon>Orobanchaceae</taxon>
        <taxon>Pedicularideae</taxon>
        <taxon>Castillejinae</taxon>
        <taxon>Castilleja</taxon>
    </lineage>
</organism>
<sequence>MGYKEVPSFESISLENEAHGAGDLTKPSKFVNHG</sequence>
<evidence type="ECO:0000313" key="3">
    <source>
        <dbReference type="Proteomes" id="UP001632038"/>
    </source>
</evidence>
<name>A0ABD3CSS7_9LAMI</name>
<dbReference type="AlphaFoldDB" id="A0ABD3CSS7"/>
<keyword evidence="3" id="KW-1185">Reference proteome</keyword>
<protein>
    <submittedName>
        <fullName evidence="2">Uncharacterized protein</fullName>
    </submittedName>
</protein>
<dbReference type="EMBL" id="JAVIJP010000032">
    <property type="protein sequence ID" value="KAL3633045.1"/>
    <property type="molecule type" value="Genomic_DNA"/>
</dbReference>
<comment type="caution">
    <text evidence="2">The sequence shown here is derived from an EMBL/GenBank/DDBJ whole genome shotgun (WGS) entry which is preliminary data.</text>
</comment>
<accession>A0ABD3CSS7</accession>
<evidence type="ECO:0000313" key="2">
    <source>
        <dbReference type="EMBL" id="KAL3633045.1"/>
    </source>
</evidence>
<evidence type="ECO:0000256" key="1">
    <source>
        <dbReference type="SAM" id="MobiDB-lite"/>
    </source>
</evidence>